<protein>
    <submittedName>
        <fullName evidence="2">Uncharacterized protein</fullName>
    </submittedName>
</protein>
<sequence length="117" mass="13700">MTAKIEQARLIREKIERGQRERQNRVCFERSTAVFDIDGPRYRRSLNRDDAGRREGRETGSVSNDERVVICKNRWPITISCPRADVCQLASRSEEERRRGCVSPAFHVARQRLWQIG</sequence>
<feature type="region of interest" description="Disordered" evidence="1">
    <location>
        <begin position="42"/>
        <end position="62"/>
    </location>
</feature>
<gene>
    <name evidence="2" type="ORF">LPLAT_LOCUS703</name>
</gene>
<name>A0AAV2N3U8_9HYME</name>
<organism evidence="2 3">
    <name type="scientific">Lasius platythorax</name>
    <dbReference type="NCBI Taxonomy" id="488582"/>
    <lineage>
        <taxon>Eukaryota</taxon>
        <taxon>Metazoa</taxon>
        <taxon>Ecdysozoa</taxon>
        <taxon>Arthropoda</taxon>
        <taxon>Hexapoda</taxon>
        <taxon>Insecta</taxon>
        <taxon>Pterygota</taxon>
        <taxon>Neoptera</taxon>
        <taxon>Endopterygota</taxon>
        <taxon>Hymenoptera</taxon>
        <taxon>Apocrita</taxon>
        <taxon>Aculeata</taxon>
        <taxon>Formicoidea</taxon>
        <taxon>Formicidae</taxon>
        <taxon>Formicinae</taxon>
        <taxon>Lasius</taxon>
        <taxon>Lasius</taxon>
    </lineage>
</organism>
<accession>A0AAV2N3U8</accession>
<evidence type="ECO:0000313" key="3">
    <source>
        <dbReference type="Proteomes" id="UP001497644"/>
    </source>
</evidence>
<dbReference type="EMBL" id="OZ034824">
    <property type="protein sequence ID" value="CAL1673918.1"/>
    <property type="molecule type" value="Genomic_DNA"/>
</dbReference>
<proteinExistence type="predicted"/>
<evidence type="ECO:0000313" key="2">
    <source>
        <dbReference type="EMBL" id="CAL1673918.1"/>
    </source>
</evidence>
<dbReference type="AlphaFoldDB" id="A0AAV2N3U8"/>
<keyword evidence="3" id="KW-1185">Reference proteome</keyword>
<evidence type="ECO:0000256" key="1">
    <source>
        <dbReference type="SAM" id="MobiDB-lite"/>
    </source>
</evidence>
<dbReference type="Proteomes" id="UP001497644">
    <property type="component" value="Chromosome 1"/>
</dbReference>
<reference evidence="2 3" key="1">
    <citation type="submission" date="2024-04" db="EMBL/GenBank/DDBJ databases">
        <authorList>
            <consortium name="Molecular Ecology Group"/>
        </authorList>
    </citation>
    <scope>NUCLEOTIDE SEQUENCE [LARGE SCALE GENOMIC DNA]</scope>
</reference>